<dbReference type="STRING" id="1848.SAMN05443637_114135"/>
<evidence type="ECO:0000313" key="2">
    <source>
        <dbReference type="EMBL" id="SHK92248.1"/>
    </source>
</evidence>
<evidence type="ECO:0000256" key="1">
    <source>
        <dbReference type="SAM" id="Phobius"/>
    </source>
</evidence>
<sequence>MTSEERTAADTARTVGVFGLGLGAVALVSSWTGWGGVVVGAAALACVAAYLKLAGRSGSAPRPHALVGAVLGAMAIVVGLVVQWTTLSEPDEDFGIGLTLDECMQQADTAILQRSCKAQHYEEYMQRYPDAEE</sequence>
<dbReference type="OrthoDB" id="9857590at2"/>
<keyword evidence="3" id="KW-1185">Reference proteome</keyword>
<keyword evidence="1" id="KW-0472">Membrane</keyword>
<protein>
    <submittedName>
        <fullName evidence="2">Uncharacterized protein</fullName>
    </submittedName>
</protein>
<dbReference type="Proteomes" id="UP000184363">
    <property type="component" value="Unassembled WGS sequence"/>
</dbReference>
<feature type="transmembrane region" description="Helical" evidence="1">
    <location>
        <begin position="65"/>
        <end position="84"/>
    </location>
</feature>
<keyword evidence="1" id="KW-1133">Transmembrane helix</keyword>
<evidence type="ECO:0000313" key="3">
    <source>
        <dbReference type="Proteomes" id="UP000184363"/>
    </source>
</evidence>
<accession>A0A1M6WEY9</accession>
<feature type="transmembrane region" description="Helical" evidence="1">
    <location>
        <begin position="34"/>
        <end position="53"/>
    </location>
</feature>
<gene>
    <name evidence="2" type="ORF">SAMN05443637_114135</name>
</gene>
<organism evidence="2 3">
    <name type="scientific">Pseudonocardia thermophila</name>
    <dbReference type="NCBI Taxonomy" id="1848"/>
    <lineage>
        <taxon>Bacteria</taxon>
        <taxon>Bacillati</taxon>
        <taxon>Actinomycetota</taxon>
        <taxon>Actinomycetes</taxon>
        <taxon>Pseudonocardiales</taxon>
        <taxon>Pseudonocardiaceae</taxon>
        <taxon>Pseudonocardia</taxon>
    </lineage>
</organism>
<dbReference type="AlphaFoldDB" id="A0A1M6WEY9"/>
<dbReference type="RefSeq" id="WP_073458388.1">
    <property type="nucleotide sequence ID" value="NZ_CALGVN010000014.1"/>
</dbReference>
<dbReference type="EMBL" id="FRAP01000014">
    <property type="protein sequence ID" value="SHK92248.1"/>
    <property type="molecule type" value="Genomic_DNA"/>
</dbReference>
<proteinExistence type="predicted"/>
<name>A0A1M6WEY9_PSETH</name>
<reference evidence="2 3" key="1">
    <citation type="submission" date="2016-11" db="EMBL/GenBank/DDBJ databases">
        <authorList>
            <person name="Jaros S."/>
            <person name="Januszkiewicz K."/>
            <person name="Wedrychowicz H."/>
        </authorList>
    </citation>
    <scope>NUCLEOTIDE SEQUENCE [LARGE SCALE GENOMIC DNA]</scope>
    <source>
        <strain evidence="2 3">DSM 43832</strain>
    </source>
</reference>
<keyword evidence="1" id="KW-0812">Transmembrane</keyword>